<dbReference type="InterPro" id="IPR036291">
    <property type="entry name" value="NAD(P)-bd_dom_sf"/>
</dbReference>
<dbReference type="PRINTS" id="PR00081">
    <property type="entry name" value="GDHRDH"/>
</dbReference>
<keyword evidence="4" id="KW-1185">Reference proteome</keyword>
<keyword evidence="2" id="KW-0560">Oxidoreductase</keyword>
<reference evidence="3 4" key="1">
    <citation type="submission" date="2018-08" db="EMBL/GenBank/DDBJ databases">
        <title>Henriciella mobilis sp. nov., isolated from seawater.</title>
        <authorList>
            <person name="Cheng H."/>
            <person name="Wu Y.-H."/>
            <person name="Xu X.-W."/>
            <person name="Guo L.-L."/>
        </authorList>
    </citation>
    <scope>NUCLEOTIDE SEQUENCE [LARGE SCALE GENOMIC DNA]</scope>
    <source>
        <strain evidence="3 4">CCUG67844</strain>
    </source>
</reference>
<dbReference type="CDD" id="cd05233">
    <property type="entry name" value="SDR_c"/>
    <property type="match status" value="1"/>
</dbReference>
<dbReference type="AlphaFoldDB" id="A0A399RNG4"/>
<dbReference type="Pfam" id="PF00106">
    <property type="entry name" value="adh_short"/>
    <property type="match status" value="1"/>
</dbReference>
<dbReference type="OrthoDB" id="210852at2"/>
<comment type="similarity">
    <text evidence="1">Belongs to the short-chain dehydrogenases/reductases (SDR) family.</text>
</comment>
<protein>
    <submittedName>
        <fullName evidence="3">SDR family oxidoreductase</fullName>
    </submittedName>
</protein>
<evidence type="ECO:0000313" key="4">
    <source>
        <dbReference type="Proteomes" id="UP000265845"/>
    </source>
</evidence>
<evidence type="ECO:0000313" key="3">
    <source>
        <dbReference type="EMBL" id="RIJ31195.1"/>
    </source>
</evidence>
<dbReference type="EMBL" id="QWGA01000003">
    <property type="protein sequence ID" value="RIJ31195.1"/>
    <property type="molecule type" value="Genomic_DNA"/>
</dbReference>
<dbReference type="InterPro" id="IPR002347">
    <property type="entry name" value="SDR_fam"/>
</dbReference>
<comment type="caution">
    <text evidence="3">The sequence shown here is derived from an EMBL/GenBank/DDBJ whole genome shotgun (WGS) entry which is preliminary data.</text>
</comment>
<dbReference type="GO" id="GO:0016491">
    <property type="term" value="F:oxidoreductase activity"/>
    <property type="evidence" value="ECO:0007669"/>
    <property type="project" value="UniProtKB-KW"/>
</dbReference>
<dbReference type="Proteomes" id="UP000265845">
    <property type="component" value="Unassembled WGS sequence"/>
</dbReference>
<accession>A0A399RNG4</accession>
<dbReference type="PANTHER" id="PTHR43669:SF8">
    <property type="entry name" value="SHORT-CHAIN TYPE DEHYDROGENASE_REDUCTASE-RELATED"/>
    <property type="match status" value="1"/>
</dbReference>
<gene>
    <name evidence="3" type="ORF">D1222_02720</name>
</gene>
<organism evidence="3 4">
    <name type="scientific">Henriciella algicola</name>
    <dbReference type="NCBI Taxonomy" id="1608422"/>
    <lineage>
        <taxon>Bacteria</taxon>
        <taxon>Pseudomonadati</taxon>
        <taxon>Pseudomonadota</taxon>
        <taxon>Alphaproteobacteria</taxon>
        <taxon>Hyphomonadales</taxon>
        <taxon>Hyphomonadaceae</taxon>
        <taxon>Henriciella</taxon>
    </lineage>
</organism>
<dbReference type="SUPFAM" id="SSF51735">
    <property type="entry name" value="NAD(P)-binding Rossmann-fold domains"/>
    <property type="match status" value="1"/>
</dbReference>
<dbReference type="PANTHER" id="PTHR43669">
    <property type="entry name" value="5-KETO-D-GLUCONATE 5-REDUCTASE"/>
    <property type="match status" value="1"/>
</dbReference>
<name>A0A399RNG4_9PROT</name>
<evidence type="ECO:0000256" key="2">
    <source>
        <dbReference type="ARBA" id="ARBA00023002"/>
    </source>
</evidence>
<sequence length="314" mass="34394">MRQPRTGMRISTLTRRFFWRWSLSRRIQMAQSKNAVVTGGASGMGLEMARHIVERGGKVLIADMDSDALKLAASELGEAAFTFEADVSRESDIEAMADEAFDKLGQVDLVFANAGLQFDAPLLEATPHEFDLQYGANVKGSWMTAKAFANRWIERGEQGRICFTGSEHSLGFQHDGAGLYTGTKHAILGLAEVMRREMPEAVGISVFCPGLVNTGFYASREKAGLEEDAEALRTGEKLMARGMPASKAAGAAVEGAMMGEWLIMTHAVAREGAKERWDEIDDAFQRQAPPGSDDANYKVTELKEQIESEEPPPR</sequence>
<proteinExistence type="inferred from homology"/>
<evidence type="ECO:0000256" key="1">
    <source>
        <dbReference type="ARBA" id="ARBA00006484"/>
    </source>
</evidence>
<dbReference type="Gene3D" id="3.40.50.720">
    <property type="entry name" value="NAD(P)-binding Rossmann-like Domain"/>
    <property type="match status" value="1"/>
</dbReference>